<dbReference type="Proteomes" id="UP000494116">
    <property type="component" value="Unassembled WGS sequence"/>
</dbReference>
<name>A0ABM8L2E0_9BURK</name>
<reference evidence="2 3" key="1">
    <citation type="submission" date="2020-04" db="EMBL/GenBank/DDBJ databases">
        <authorList>
            <person name="De Canck E."/>
        </authorList>
    </citation>
    <scope>NUCLEOTIDE SEQUENCE [LARGE SCALE GENOMIC DNA]</scope>
    <source>
        <strain evidence="2 3">LMG 1873</strain>
    </source>
</reference>
<dbReference type="RefSeq" id="WP_255221312.1">
    <property type="nucleotide sequence ID" value="NZ_CADIJS010000004.1"/>
</dbReference>
<protein>
    <submittedName>
        <fullName evidence="2">Uncharacterized protein</fullName>
    </submittedName>
</protein>
<dbReference type="EMBL" id="CADIJS010000004">
    <property type="protein sequence ID" value="CAB3726715.1"/>
    <property type="molecule type" value="Genomic_DNA"/>
</dbReference>
<organism evidence="2 3">
    <name type="scientific">Achromobacter piechaudii</name>
    <dbReference type="NCBI Taxonomy" id="72556"/>
    <lineage>
        <taxon>Bacteria</taxon>
        <taxon>Pseudomonadati</taxon>
        <taxon>Pseudomonadota</taxon>
        <taxon>Betaproteobacteria</taxon>
        <taxon>Burkholderiales</taxon>
        <taxon>Alcaligenaceae</taxon>
        <taxon>Achromobacter</taxon>
    </lineage>
</organism>
<proteinExistence type="predicted"/>
<evidence type="ECO:0000313" key="2">
    <source>
        <dbReference type="EMBL" id="CAB3726715.1"/>
    </source>
</evidence>
<keyword evidence="1" id="KW-1133">Transmembrane helix</keyword>
<keyword evidence="3" id="KW-1185">Reference proteome</keyword>
<gene>
    <name evidence="2" type="ORF">LMG1873_04426</name>
</gene>
<keyword evidence="1" id="KW-0472">Membrane</keyword>
<comment type="caution">
    <text evidence="2">The sequence shown here is derived from an EMBL/GenBank/DDBJ whole genome shotgun (WGS) entry which is preliminary data.</text>
</comment>
<evidence type="ECO:0000313" key="3">
    <source>
        <dbReference type="Proteomes" id="UP000494116"/>
    </source>
</evidence>
<feature type="transmembrane region" description="Helical" evidence="1">
    <location>
        <begin position="20"/>
        <end position="38"/>
    </location>
</feature>
<accession>A0ABM8L2E0</accession>
<sequence>MPMISSAFSRFRPRASVLSVAALVMAVGLLLGKLWMLWPTLS</sequence>
<keyword evidence="1" id="KW-0812">Transmembrane</keyword>
<evidence type="ECO:0000256" key="1">
    <source>
        <dbReference type="SAM" id="Phobius"/>
    </source>
</evidence>